<comment type="caution">
    <text evidence="2">The sequence shown here is derived from an EMBL/GenBank/DDBJ whole genome shotgun (WGS) entry which is preliminary data.</text>
</comment>
<keyword evidence="1" id="KW-0812">Transmembrane</keyword>
<dbReference type="Proteomes" id="UP000007832">
    <property type="component" value="Unassembled WGS sequence"/>
</dbReference>
<organism evidence="2 3">
    <name type="scientific">[Propionibacterium] namnetense SK182B-JCVI</name>
    <dbReference type="NCBI Taxonomy" id="1051006"/>
    <lineage>
        <taxon>Bacteria</taxon>
        <taxon>Bacillati</taxon>
        <taxon>Actinomycetota</taxon>
        <taxon>Actinomycetes</taxon>
        <taxon>Propionibacteriales</taxon>
        <taxon>Propionibacteriaceae</taxon>
        <taxon>Cutibacterium</taxon>
    </lineage>
</organism>
<keyword evidence="1" id="KW-0472">Membrane</keyword>
<dbReference type="PATRIC" id="fig|1051006.4.peg.884"/>
<gene>
    <name evidence="2" type="ORF">HMPREF1162_1246</name>
</gene>
<dbReference type="AlphaFoldDB" id="F9NUP2"/>
<evidence type="ECO:0000256" key="1">
    <source>
        <dbReference type="SAM" id="Phobius"/>
    </source>
</evidence>
<reference evidence="2 3" key="1">
    <citation type="submission" date="2011-07" db="EMBL/GenBank/DDBJ databases">
        <title>Genome Sequence of Propionibacterium acnes SK182B-JCVI.</title>
        <authorList>
            <person name="Durkin A.S."/>
            <person name="Madupu R."/>
            <person name="Hostetler J."/>
            <person name="Radune D."/>
            <person name="Torralba M."/>
            <person name="Methe B."/>
            <person name="Sutton G."/>
            <person name="Strausberg R.L."/>
            <person name="Nelson K.E."/>
        </authorList>
    </citation>
    <scope>NUCLEOTIDE SEQUENCE [LARGE SCALE GENOMIC DNA]</scope>
    <source>
        <strain evidence="2 3">SK182B-JCVI</strain>
    </source>
</reference>
<sequence>MTFLISLLAKILLTGGAIGAIASVIGTRTAFKNHNGKQAQALAWIFACIVTILVGLFLLHYAR</sequence>
<evidence type="ECO:0000313" key="3">
    <source>
        <dbReference type="Proteomes" id="UP000007832"/>
    </source>
</evidence>
<evidence type="ECO:0000313" key="2">
    <source>
        <dbReference type="EMBL" id="EGR97306.1"/>
    </source>
</evidence>
<accession>F9NUP2</accession>
<dbReference type="RefSeq" id="WP_002549154.1">
    <property type="nucleotide sequence ID" value="NZ_AFUN01000023.1"/>
</dbReference>
<protein>
    <submittedName>
        <fullName evidence="2">Uncharacterized protein</fullName>
    </submittedName>
</protein>
<keyword evidence="1" id="KW-1133">Transmembrane helix</keyword>
<name>F9NUP2_9ACTN</name>
<feature type="transmembrane region" description="Helical" evidence="1">
    <location>
        <begin position="42"/>
        <end position="62"/>
    </location>
</feature>
<dbReference type="EMBL" id="AFUN01000023">
    <property type="protein sequence ID" value="EGR97306.1"/>
    <property type="molecule type" value="Genomic_DNA"/>
</dbReference>
<proteinExistence type="predicted"/>